<keyword evidence="2" id="KW-1015">Disulfide bond</keyword>
<dbReference type="Pfam" id="PF19028">
    <property type="entry name" value="TSP1_spondin"/>
    <property type="match status" value="1"/>
</dbReference>
<dbReference type="PROSITE" id="PS50958">
    <property type="entry name" value="SMB_2"/>
    <property type="match status" value="1"/>
</dbReference>
<dbReference type="PROSITE" id="PS50092">
    <property type="entry name" value="TSP1"/>
    <property type="match status" value="1"/>
</dbReference>
<evidence type="ECO:0000256" key="4">
    <source>
        <dbReference type="SAM" id="Phobius"/>
    </source>
</evidence>
<dbReference type="Gene3D" id="4.10.410.20">
    <property type="match status" value="1"/>
</dbReference>
<sequence length="341" mass="38581">MCTSQSAIPSICIIFVLTATRTEKMHYRCFHISALLLELLIVAVLLLQPQSVSAGSCREAQLCCNGRDSSCVVQKTPINAIIEDLNEKPCYCDHACLKLGDCCTDFKDHCGVVDCKVSEWTPWSECDKSCGTGIMLRTRQIIRVPQNGGKHCPSLTQKRSCQGIRCHSERGKHIIRENAFLFPSSVVQNHSSNTSKESLRQANNLKSYCIEFEVINSAKECHKIPPYNLLLEGDRISVRCNIRKIFNKWTIWNDEMDITAKNSTLRNTRRAANLIASSSMSRRSVVYNNNYKYRDITHCRGEGATGRISRWRASAVPSCQGKWLRLTLETVKCSRTQFDFV</sequence>
<evidence type="ECO:0000313" key="6">
    <source>
        <dbReference type="EMBL" id="JAD02546.1"/>
    </source>
</evidence>
<dbReference type="SUPFAM" id="SSF90188">
    <property type="entry name" value="Somatomedin B domain"/>
    <property type="match status" value="1"/>
</dbReference>
<evidence type="ECO:0000256" key="1">
    <source>
        <dbReference type="ARBA" id="ARBA00022729"/>
    </source>
</evidence>
<dbReference type="Pfam" id="PF01033">
    <property type="entry name" value="Somatomedin_B"/>
    <property type="match status" value="1"/>
</dbReference>
<dbReference type="SUPFAM" id="SSF82895">
    <property type="entry name" value="TSP-1 type 1 repeat"/>
    <property type="match status" value="1"/>
</dbReference>
<keyword evidence="3" id="KW-0325">Glycoprotein</keyword>
<dbReference type="Gene3D" id="2.20.100.10">
    <property type="entry name" value="Thrombospondin type-1 (TSP1) repeat"/>
    <property type="match status" value="1"/>
</dbReference>
<protein>
    <submittedName>
        <fullName evidence="6">RPE-spondin</fullName>
    </submittedName>
</protein>
<feature type="transmembrane region" description="Helical" evidence="4">
    <location>
        <begin position="29"/>
        <end position="47"/>
    </location>
</feature>
<gene>
    <name evidence="6" type="primary">RPESP</name>
    <name evidence="6" type="ORF">g.24971</name>
</gene>
<feature type="domain" description="SMB" evidence="5">
    <location>
        <begin position="59"/>
        <end position="114"/>
    </location>
</feature>
<dbReference type="EMBL" id="GBXI01011746">
    <property type="protein sequence ID" value="JAD02546.1"/>
    <property type="molecule type" value="Transcribed_RNA"/>
</dbReference>
<dbReference type="PROSITE" id="PS00524">
    <property type="entry name" value="SMB_1"/>
    <property type="match status" value="1"/>
</dbReference>
<dbReference type="FunFam" id="2.20.100.10:FF:000026">
    <property type="entry name" value="Spondin 1"/>
    <property type="match status" value="1"/>
</dbReference>
<evidence type="ECO:0000256" key="2">
    <source>
        <dbReference type="ARBA" id="ARBA00023157"/>
    </source>
</evidence>
<dbReference type="AlphaFoldDB" id="A0A0A1WV78"/>
<dbReference type="InterPro" id="IPR001212">
    <property type="entry name" value="Somatomedin_B_dom"/>
</dbReference>
<dbReference type="SMART" id="SM00209">
    <property type="entry name" value="TSP1"/>
    <property type="match status" value="1"/>
</dbReference>
<accession>A0A0A1WV78</accession>
<reference evidence="6" key="2">
    <citation type="journal article" date="2015" name="Gigascience">
        <title>Reconstructing a comprehensive transcriptome assembly of a white-pupal translocated strain of the pest fruit fly Bactrocera cucurbitae.</title>
        <authorList>
            <person name="Sim S.B."/>
            <person name="Calla B."/>
            <person name="Hall B."/>
            <person name="DeRego T."/>
            <person name="Geib S.M."/>
        </authorList>
    </citation>
    <scope>NUCLEOTIDE SEQUENCE</scope>
</reference>
<name>A0A0A1WV78_ZEUCU</name>
<evidence type="ECO:0000256" key="3">
    <source>
        <dbReference type="ARBA" id="ARBA00023180"/>
    </source>
</evidence>
<keyword evidence="4" id="KW-0812">Transmembrane</keyword>
<evidence type="ECO:0000259" key="5">
    <source>
        <dbReference type="PROSITE" id="PS50958"/>
    </source>
</evidence>
<keyword evidence="4" id="KW-0472">Membrane</keyword>
<proteinExistence type="predicted"/>
<keyword evidence="4" id="KW-1133">Transmembrane helix</keyword>
<dbReference type="PANTHER" id="PTHR20920">
    <property type="entry name" value="RPE-SPONDIN"/>
    <property type="match status" value="1"/>
</dbReference>
<keyword evidence="1" id="KW-0732">Signal</keyword>
<reference evidence="6" key="1">
    <citation type="submission" date="2014-11" db="EMBL/GenBank/DDBJ databases">
        <authorList>
            <person name="Geib S."/>
        </authorList>
    </citation>
    <scope>NUCLEOTIDE SEQUENCE</scope>
</reference>
<organism evidence="6">
    <name type="scientific">Zeugodacus cucurbitae</name>
    <name type="common">Melon fruit fly</name>
    <name type="synonym">Bactrocera cucurbitae</name>
    <dbReference type="NCBI Taxonomy" id="28588"/>
    <lineage>
        <taxon>Eukaryota</taxon>
        <taxon>Metazoa</taxon>
        <taxon>Ecdysozoa</taxon>
        <taxon>Arthropoda</taxon>
        <taxon>Hexapoda</taxon>
        <taxon>Insecta</taxon>
        <taxon>Pterygota</taxon>
        <taxon>Neoptera</taxon>
        <taxon>Endopterygota</taxon>
        <taxon>Diptera</taxon>
        <taxon>Brachycera</taxon>
        <taxon>Muscomorpha</taxon>
        <taxon>Tephritoidea</taxon>
        <taxon>Tephritidae</taxon>
        <taxon>Zeugodacus</taxon>
        <taxon>Zeugodacus</taxon>
    </lineage>
</organism>
<dbReference type="InterPro" id="IPR044004">
    <property type="entry name" value="TSP1_spondin_dom"/>
</dbReference>
<dbReference type="InterPro" id="IPR039942">
    <property type="entry name" value="SBSPO"/>
</dbReference>
<dbReference type="InterPro" id="IPR000884">
    <property type="entry name" value="TSP1_rpt"/>
</dbReference>
<dbReference type="InterPro" id="IPR036383">
    <property type="entry name" value="TSP1_rpt_sf"/>
</dbReference>
<dbReference type="PANTHER" id="PTHR20920:SF5">
    <property type="entry name" value="SMB DOMAIN-CONTAINING PROTEIN"/>
    <property type="match status" value="1"/>
</dbReference>
<dbReference type="InterPro" id="IPR036024">
    <property type="entry name" value="Somatomedin_B-like_dom_sf"/>
</dbReference>